<dbReference type="SUPFAM" id="SSF46565">
    <property type="entry name" value="Chaperone J-domain"/>
    <property type="match status" value="1"/>
</dbReference>
<dbReference type="InterPro" id="IPR036869">
    <property type="entry name" value="J_dom_sf"/>
</dbReference>
<dbReference type="Gene3D" id="1.10.287.110">
    <property type="entry name" value="DnaJ domain"/>
    <property type="match status" value="1"/>
</dbReference>
<evidence type="ECO:0000259" key="1">
    <source>
        <dbReference type="PROSITE" id="PS50076"/>
    </source>
</evidence>
<dbReference type="InterPro" id="IPR001623">
    <property type="entry name" value="DnaJ_domain"/>
</dbReference>
<dbReference type="InterPro" id="IPR018253">
    <property type="entry name" value="DnaJ_domain_CS"/>
</dbReference>
<keyword evidence="3" id="KW-1185">Reference proteome</keyword>
<dbReference type="PROSITE" id="PS50076">
    <property type="entry name" value="DNAJ_2"/>
    <property type="match status" value="1"/>
</dbReference>
<dbReference type="PANTHER" id="PTHR44144">
    <property type="entry name" value="DNAJ HOMOLOG SUBFAMILY C MEMBER 9"/>
    <property type="match status" value="1"/>
</dbReference>
<dbReference type="CDD" id="cd06257">
    <property type="entry name" value="DnaJ"/>
    <property type="match status" value="1"/>
</dbReference>
<dbReference type="InterPro" id="IPR052594">
    <property type="entry name" value="J_domain-containing_protein"/>
</dbReference>
<dbReference type="AlphaFoldDB" id="A0A1E4TVI7"/>
<dbReference type="GO" id="GO:0031072">
    <property type="term" value="F:heat shock protein binding"/>
    <property type="evidence" value="ECO:0007669"/>
    <property type="project" value="TreeGrafter"/>
</dbReference>
<dbReference type="STRING" id="669874.A0A1E4TVI7"/>
<proteinExistence type="predicted"/>
<dbReference type="PROSITE" id="PS00636">
    <property type="entry name" value="DNAJ_1"/>
    <property type="match status" value="1"/>
</dbReference>
<dbReference type="Pfam" id="PF00226">
    <property type="entry name" value="DnaJ"/>
    <property type="match status" value="1"/>
</dbReference>
<gene>
    <name evidence="2" type="ORF">PACTADRAFT_79848</name>
</gene>
<evidence type="ECO:0000313" key="2">
    <source>
        <dbReference type="EMBL" id="ODV95739.1"/>
    </source>
</evidence>
<reference evidence="3" key="1">
    <citation type="submission" date="2016-05" db="EMBL/GenBank/DDBJ databases">
        <title>Comparative genomics of biotechnologically important yeasts.</title>
        <authorList>
            <consortium name="DOE Joint Genome Institute"/>
            <person name="Riley R."/>
            <person name="Haridas S."/>
            <person name="Wolfe K.H."/>
            <person name="Lopes M.R."/>
            <person name="Hittinger C.T."/>
            <person name="Goker M."/>
            <person name="Salamov A."/>
            <person name="Wisecaver J."/>
            <person name="Long T.M."/>
            <person name="Aerts A.L."/>
            <person name="Barry K."/>
            <person name="Choi C."/>
            <person name="Clum A."/>
            <person name="Coughlan A.Y."/>
            <person name="Deshpande S."/>
            <person name="Douglass A.P."/>
            <person name="Hanson S.J."/>
            <person name="Klenk H.-P."/>
            <person name="Labutti K."/>
            <person name="Lapidus A."/>
            <person name="Lindquist E."/>
            <person name="Lipzen A."/>
            <person name="Meier-Kolthoff J.P."/>
            <person name="Ohm R.A."/>
            <person name="Otillar R.P."/>
            <person name="Pangilinan J."/>
            <person name="Peng Y."/>
            <person name="Rokas A."/>
            <person name="Rosa C.A."/>
            <person name="Scheuner C."/>
            <person name="Sibirny A.A."/>
            <person name="Slot J.C."/>
            <person name="Stielow J.B."/>
            <person name="Sun H."/>
            <person name="Kurtzman C.P."/>
            <person name="Blackwell M."/>
            <person name="Grigoriev I.V."/>
            <person name="Jeffries T.W."/>
        </authorList>
    </citation>
    <scope>NUCLEOTIDE SEQUENCE [LARGE SCALE GENOMIC DNA]</scope>
    <source>
        <strain evidence="3">NRRL Y-2460</strain>
    </source>
</reference>
<accession>A0A1E4TVI7</accession>
<sequence>MTVPFPDINPYDVLKVAENVTPSEIRKAYFKLSLKYHPDKRPRDLKEKEIAEFTVTFQKIQFAYSILSDINKRKKYDQTGQLEDFAMDEDGEFNWKDYFDSTKTQEITPELIEKDKKNYQNSKDEENDIYEMYQYYEGDFLLLFESIPHSDIEKDEKRFFKIIQNLITEKKLVKTKKFEKYIKKRDQEIQKQLKKNAKEAKEAEILQKELNIKKTDLNDLAGLIQKRNNKRAAQADDFFAKLEEKYSSKKKKKTTKK</sequence>
<dbReference type="Proteomes" id="UP000094236">
    <property type="component" value="Unassembled WGS sequence"/>
</dbReference>
<feature type="domain" description="J" evidence="1">
    <location>
        <begin position="9"/>
        <end position="80"/>
    </location>
</feature>
<organism evidence="2 3">
    <name type="scientific">Pachysolen tannophilus NRRL Y-2460</name>
    <dbReference type="NCBI Taxonomy" id="669874"/>
    <lineage>
        <taxon>Eukaryota</taxon>
        <taxon>Fungi</taxon>
        <taxon>Dikarya</taxon>
        <taxon>Ascomycota</taxon>
        <taxon>Saccharomycotina</taxon>
        <taxon>Pichiomycetes</taxon>
        <taxon>Pachysolenaceae</taxon>
        <taxon>Pachysolen</taxon>
    </lineage>
</organism>
<dbReference type="OrthoDB" id="110024at2759"/>
<protein>
    <recommendedName>
        <fullName evidence="1">J domain-containing protein</fullName>
    </recommendedName>
</protein>
<dbReference type="Pfam" id="PF23302">
    <property type="entry name" value="HTH_DNAJC9"/>
    <property type="match status" value="1"/>
</dbReference>
<dbReference type="PANTHER" id="PTHR44144:SF1">
    <property type="entry name" value="DNAJ HOMOLOG SUBFAMILY C MEMBER 9"/>
    <property type="match status" value="1"/>
</dbReference>
<dbReference type="SMART" id="SM00271">
    <property type="entry name" value="DnaJ"/>
    <property type="match status" value="1"/>
</dbReference>
<dbReference type="GO" id="GO:0005634">
    <property type="term" value="C:nucleus"/>
    <property type="evidence" value="ECO:0007669"/>
    <property type="project" value="TreeGrafter"/>
</dbReference>
<dbReference type="EMBL" id="KV454013">
    <property type="protein sequence ID" value="ODV95739.1"/>
    <property type="molecule type" value="Genomic_DNA"/>
</dbReference>
<dbReference type="InterPro" id="IPR056453">
    <property type="entry name" value="HTH_DNAJC9"/>
</dbReference>
<dbReference type="PRINTS" id="PR00625">
    <property type="entry name" value="JDOMAIN"/>
</dbReference>
<evidence type="ECO:0000313" key="3">
    <source>
        <dbReference type="Proteomes" id="UP000094236"/>
    </source>
</evidence>
<name>A0A1E4TVI7_PACTA</name>
<dbReference type="GO" id="GO:0005737">
    <property type="term" value="C:cytoplasm"/>
    <property type="evidence" value="ECO:0007669"/>
    <property type="project" value="TreeGrafter"/>
</dbReference>